<dbReference type="OrthoDB" id="2011769at2759"/>
<keyword evidence="6" id="KW-1185">Reference proteome</keyword>
<dbReference type="GO" id="GO:0005525">
    <property type="term" value="F:GTP binding"/>
    <property type="evidence" value="ECO:0007669"/>
    <property type="project" value="UniProtKB-KW"/>
</dbReference>
<dbReference type="Pfam" id="PF00025">
    <property type="entry name" value="Arf"/>
    <property type="match status" value="1"/>
</dbReference>
<sequence length="184" mass="21474">MGLLTIIKKQKQKDNEIRILTLGLDNAGKTTIIKQMLGEDTEAISPTMGFAINTLNYANYTLNFWDVGGQQSLRTFWGNYFDKTDLVMWVIDGLSIERLNESYQELRQKVILQDRLFGIYLIVVINKIDLIKQEDWQLLKQRITNELNLNQQIPEKEKWKVQLVSGKSGYGINEILDWIISREY</sequence>
<dbReference type="AlphaFoldDB" id="A0A8J5QSU8"/>
<evidence type="ECO:0000256" key="4">
    <source>
        <dbReference type="PIRSR" id="PIRSR606689-2"/>
    </source>
</evidence>
<feature type="binding site" evidence="4">
    <location>
        <position position="47"/>
    </location>
    <ligand>
        <name>Mg(2+)</name>
        <dbReference type="ChEBI" id="CHEBI:18420"/>
    </ligand>
</feature>
<keyword evidence="4" id="KW-0479">Metal-binding</keyword>
<feature type="binding site" evidence="3">
    <location>
        <position position="69"/>
    </location>
    <ligand>
        <name>GTP</name>
        <dbReference type="ChEBI" id="CHEBI:37565"/>
    </ligand>
</feature>
<dbReference type="PROSITE" id="PS51417">
    <property type="entry name" value="ARF"/>
    <property type="match status" value="1"/>
</dbReference>
<protein>
    <submittedName>
        <fullName evidence="5">Uncharacterized protein</fullName>
    </submittedName>
</protein>
<evidence type="ECO:0000256" key="2">
    <source>
        <dbReference type="ARBA" id="ARBA00023134"/>
    </source>
</evidence>
<proteinExistence type="predicted"/>
<reference evidence="5 6" key="1">
    <citation type="journal article" date="2021" name="DNA Res.">
        <title>Genome analysis of Candida subhashii reveals its hybrid nature and dual mitochondrial genome conformations.</title>
        <authorList>
            <person name="Mixao V."/>
            <person name="Hegedusova E."/>
            <person name="Saus E."/>
            <person name="Pryszcz L.P."/>
            <person name="Cillingova A."/>
            <person name="Nosek J."/>
            <person name="Gabaldon T."/>
        </authorList>
    </citation>
    <scope>NUCLEOTIDE SEQUENCE [LARGE SCALE GENOMIC DNA]</scope>
    <source>
        <strain evidence="5 6">CBS 10753</strain>
    </source>
</reference>
<dbReference type="InterPro" id="IPR005225">
    <property type="entry name" value="Small_GTP-bd"/>
</dbReference>
<comment type="caution">
    <text evidence="5">The sequence shown here is derived from an EMBL/GenBank/DDBJ whole genome shotgun (WGS) entry which is preliminary data.</text>
</comment>
<dbReference type="GeneID" id="73471172"/>
<dbReference type="GO" id="GO:0003924">
    <property type="term" value="F:GTPase activity"/>
    <property type="evidence" value="ECO:0007669"/>
    <property type="project" value="InterPro"/>
</dbReference>
<dbReference type="SMART" id="SM00177">
    <property type="entry name" value="ARF"/>
    <property type="match status" value="1"/>
</dbReference>
<dbReference type="GO" id="GO:0046872">
    <property type="term" value="F:metal ion binding"/>
    <property type="evidence" value="ECO:0007669"/>
    <property type="project" value="UniProtKB-KW"/>
</dbReference>
<dbReference type="RefSeq" id="XP_049262343.1">
    <property type="nucleotide sequence ID" value="XM_049408323.1"/>
</dbReference>
<dbReference type="InterPro" id="IPR006689">
    <property type="entry name" value="Small_GTPase_ARF/SAR"/>
</dbReference>
<feature type="binding site" evidence="4">
    <location>
        <position position="30"/>
    </location>
    <ligand>
        <name>Mg(2+)</name>
        <dbReference type="ChEBI" id="CHEBI:18420"/>
    </ligand>
</feature>
<keyword evidence="4" id="KW-0460">Magnesium</keyword>
<gene>
    <name evidence="5" type="ORF">J8A68_004372</name>
</gene>
<evidence type="ECO:0000313" key="6">
    <source>
        <dbReference type="Proteomes" id="UP000694255"/>
    </source>
</evidence>
<accession>A0A8J5QSU8</accession>
<dbReference type="PANTHER" id="PTHR45697">
    <property type="entry name" value="ADP-RIBOSYLATION FACTOR-LIKE PROTEIN 2-RELATED"/>
    <property type="match status" value="1"/>
</dbReference>
<dbReference type="NCBIfam" id="TIGR00231">
    <property type="entry name" value="small_GTP"/>
    <property type="match status" value="1"/>
</dbReference>
<evidence type="ECO:0000256" key="3">
    <source>
        <dbReference type="PIRSR" id="PIRSR606689-1"/>
    </source>
</evidence>
<dbReference type="Proteomes" id="UP000694255">
    <property type="component" value="Unassembled WGS sequence"/>
</dbReference>
<dbReference type="EMBL" id="JAGSYN010000184">
    <property type="protein sequence ID" value="KAG7662110.1"/>
    <property type="molecule type" value="Genomic_DNA"/>
</dbReference>
<dbReference type="InterPro" id="IPR044612">
    <property type="entry name" value="ARL2/3"/>
</dbReference>
<feature type="binding site" evidence="3">
    <location>
        <begin position="126"/>
        <end position="129"/>
    </location>
    <ligand>
        <name>GTP</name>
        <dbReference type="ChEBI" id="CHEBI:37565"/>
    </ligand>
</feature>
<evidence type="ECO:0000256" key="1">
    <source>
        <dbReference type="ARBA" id="ARBA00022741"/>
    </source>
</evidence>
<dbReference type="SMART" id="SM00178">
    <property type="entry name" value="SAR"/>
    <property type="match status" value="1"/>
</dbReference>
<name>A0A8J5QSU8_9ASCO</name>
<organism evidence="5 6">
    <name type="scientific">[Candida] subhashii</name>
    <dbReference type="NCBI Taxonomy" id="561895"/>
    <lineage>
        <taxon>Eukaryota</taxon>
        <taxon>Fungi</taxon>
        <taxon>Dikarya</taxon>
        <taxon>Ascomycota</taxon>
        <taxon>Saccharomycotina</taxon>
        <taxon>Pichiomycetes</taxon>
        <taxon>Debaryomycetaceae</taxon>
        <taxon>Spathaspora</taxon>
    </lineage>
</organism>
<keyword evidence="1 3" id="KW-0547">Nucleotide-binding</keyword>
<feature type="binding site" evidence="3">
    <location>
        <begin position="23"/>
        <end position="30"/>
    </location>
    <ligand>
        <name>GTP</name>
        <dbReference type="ChEBI" id="CHEBI:37565"/>
    </ligand>
</feature>
<evidence type="ECO:0000313" key="5">
    <source>
        <dbReference type="EMBL" id="KAG7662110.1"/>
    </source>
</evidence>
<keyword evidence="2 3" id="KW-0342">GTP-binding</keyword>